<dbReference type="EMBL" id="KK365136">
    <property type="protein sequence ID" value="KCZ81798.1"/>
    <property type="molecule type" value="Genomic_DNA"/>
</dbReference>
<reference evidence="1 2" key="2">
    <citation type="submission" date="2014-03" db="EMBL/GenBank/DDBJ databases">
        <title>The Genome Sequence of Anncaliia algerae insect isolate PRA339.</title>
        <authorList>
            <consortium name="The Broad Institute Genome Sequencing Platform"/>
            <consortium name="The Broad Institute Genome Sequencing Center for Infectious Disease"/>
            <person name="Cuomo C."/>
            <person name="Becnel J."/>
            <person name="Sanscrainte N."/>
            <person name="Walker B."/>
            <person name="Young S.K."/>
            <person name="Zeng Q."/>
            <person name="Gargeya S."/>
            <person name="Fitzgerald M."/>
            <person name="Haas B."/>
            <person name="Abouelleil A."/>
            <person name="Alvarado L."/>
            <person name="Arachchi H.M."/>
            <person name="Berlin A.M."/>
            <person name="Chapman S.B."/>
            <person name="Dewar J."/>
            <person name="Goldberg J."/>
            <person name="Griggs A."/>
            <person name="Gujja S."/>
            <person name="Hansen M."/>
            <person name="Howarth C."/>
            <person name="Imamovic A."/>
            <person name="Larimer J."/>
            <person name="McCowan C."/>
            <person name="Murphy C."/>
            <person name="Neiman D."/>
            <person name="Pearson M."/>
            <person name="Priest M."/>
            <person name="Roberts A."/>
            <person name="Saif S."/>
            <person name="Shea T."/>
            <person name="Sisk P."/>
            <person name="Sykes S."/>
            <person name="Wortman J."/>
            <person name="Nusbaum C."/>
            <person name="Birren B."/>
        </authorList>
    </citation>
    <scope>NUCLEOTIDE SEQUENCE [LARGE SCALE GENOMIC DNA]</scope>
    <source>
        <strain evidence="1 2">PRA339</strain>
    </source>
</reference>
<dbReference type="OrthoDB" id="6226069at2759"/>
<protein>
    <submittedName>
        <fullName evidence="1">Uncharacterized protein</fullName>
    </submittedName>
</protein>
<name>A0A059F3D4_9MICR</name>
<reference evidence="2" key="1">
    <citation type="submission" date="2013-02" db="EMBL/GenBank/DDBJ databases">
        <authorList>
            <consortium name="The Broad Institute Genome Sequencing Platform"/>
            <person name="Cuomo C."/>
            <person name="Becnel J."/>
            <person name="Sanscrainte N."/>
            <person name="Walker B."/>
            <person name="Young S.K."/>
            <person name="Zeng Q."/>
            <person name="Gargeya S."/>
            <person name="Fitzgerald M."/>
            <person name="Haas B."/>
            <person name="Abouelleil A."/>
            <person name="Alvarado L."/>
            <person name="Arachchi H.M."/>
            <person name="Berlin A.M."/>
            <person name="Chapman S.B."/>
            <person name="Dewar J."/>
            <person name="Goldberg J."/>
            <person name="Griggs A."/>
            <person name="Gujja S."/>
            <person name="Hansen M."/>
            <person name="Howarth C."/>
            <person name="Imamovic A."/>
            <person name="Larimer J."/>
            <person name="McCowan C."/>
            <person name="Murphy C."/>
            <person name="Neiman D."/>
            <person name="Pearson M."/>
            <person name="Priest M."/>
            <person name="Roberts A."/>
            <person name="Saif S."/>
            <person name="Shea T."/>
            <person name="Sisk P."/>
            <person name="Sykes S."/>
            <person name="Wortman J."/>
            <person name="Nusbaum C."/>
            <person name="Birren B."/>
        </authorList>
    </citation>
    <scope>NUCLEOTIDE SEQUENCE [LARGE SCALE GENOMIC DNA]</scope>
    <source>
        <strain evidence="2">PRA339</strain>
    </source>
</reference>
<proteinExistence type="predicted"/>
<evidence type="ECO:0000313" key="1">
    <source>
        <dbReference type="EMBL" id="KCZ81798.1"/>
    </source>
</evidence>
<dbReference type="VEuPathDB" id="MicrosporidiaDB:H312_00695"/>
<keyword evidence="2" id="KW-1185">Reference proteome</keyword>
<accession>A0A059F3D4</accession>
<gene>
    <name evidence="1" type="ORF">H312_00695</name>
</gene>
<organism evidence="1 2">
    <name type="scientific">Anncaliia algerae PRA339</name>
    <dbReference type="NCBI Taxonomy" id="1288291"/>
    <lineage>
        <taxon>Eukaryota</taxon>
        <taxon>Fungi</taxon>
        <taxon>Fungi incertae sedis</taxon>
        <taxon>Microsporidia</taxon>
        <taxon>Tubulinosematoidea</taxon>
        <taxon>Tubulinosematidae</taxon>
        <taxon>Anncaliia</taxon>
    </lineage>
</organism>
<dbReference type="HOGENOM" id="CLU_044348_9_2_1"/>
<dbReference type="Proteomes" id="UP000030655">
    <property type="component" value="Unassembled WGS sequence"/>
</dbReference>
<sequence length="94" mass="11087">MRNLINAQEICEFCHYEVSLKKTKNNKEGYNWRCINKRYPHFKTTQSIRNLSFFKGIKTSIKKIVLCLLLYSTLSRKKDIVQQSGCSKNLVLKI</sequence>
<dbReference type="AlphaFoldDB" id="A0A059F3D4"/>
<evidence type="ECO:0000313" key="2">
    <source>
        <dbReference type="Proteomes" id="UP000030655"/>
    </source>
</evidence>